<dbReference type="SMART" id="SM00064">
    <property type="entry name" value="FYVE"/>
    <property type="match status" value="1"/>
</dbReference>
<keyword evidence="4" id="KW-0040">ANK repeat</keyword>
<protein>
    <recommendedName>
        <fullName evidence="7">FYVE-type domain-containing protein</fullName>
    </recommendedName>
</protein>
<dbReference type="PROSITE" id="PS50088">
    <property type="entry name" value="ANK_REPEAT"/>
    <property type="match status" value="1"/>
</dbReference>
<dbReference type="InterPro" id="IPR013083">
    <property type="entry name" value="Znf_RING/FYVE/PHD"/>
</dbReference>
<reference evidence="8 9" key="1">
    <citation type="journal article" date="2022" name="Nat. Plants">
        <title>Genomes of leafy and leafless Platanthera orchids illuminate the evolution of mycoheterotrophy.</title>
        <authorList>
            <person name="Li M.H."/>
            <person name="Liu K.W."/>
            <person name="Li Z."/>
            <person name="Lu H.C."/>
            <person name="Ye Q.L."/>
            <person name="Zhang D."/>
            <person name="Wang J.Y."/>
            <person name="Li Y.F."/>
            <person name="Zhong Z.M."/>
            <person name="Liu X."/>
            <person name="Yu X."/>
            <person name="Liu D.K."/>
            <person name="Tu X.D."/>
            <person name="Liu B."/>
            <person name="Hao Y."/>
            <person name="Liao X.Y."/>
            <person name="Jiang Y.T."/>
            <person name="Sun W.H."/>
            <person name="Chen J."/>
            <person name="Chen Y.Q."/>
            <person name="Ai Y."/>
            <person name="Zhai J.W."/>
            <person name="Wu S.S."/>
            <person name="Zhou Z."/>
            <person name="Hsiao Y.Y."/>
            <person name="Wu W.L."/>
            <person name="Chen Y.Y."/>
            <person name="Lin Y.F."/>
            <person name="Hsu J.L."/>
            <person name="Li C.Y."/>
            <person name="Wang Z.W."/>
            <person name="Zhao X."/>
            <person name="Zhong W.Y."/>
            <person name="Ma X.K."/>
            <person name="Ma L."/>
            <person name="Huang J."/>
            <person name="Chen G.Z."/>
            <person name="Huang M.Z."/>
            <person name="Huang L."/>
            <person name="Peng D.H."/>
            <person name="Luo Y.B."/>
            <person name="Zou S.Q."/>
            <person name="Chen S.P."/>
            <person name="Lan S."/>
            <person name="Tsai W.C."/>
            <person name="Van de Peer Y."/>
            <person name="Liu Z.J."/>
        </authorList>
    </citation>
    <scope>NUCLEOTIDE SEQUENCE [LARGE SCALE GENOMIC DNA]</scope>
    <source>
        <strain evidence="8">Lor287</strain>
    </source>
</reference>
<dbReference type="InterPro" id="IPR000306">
    <property type="entry name" value="Znf_FYVE"/>
</dbReference>
<comment type="caution">
    <text evidence="8">The sequence shown here is derived from an EMBL/GenBank/DDBJ whole genome shotgun (WGS) entry which is preliminary data.</text>
</comment>
<keyword evidence="3" id="KW-0862">Zinc</keyword>
<keyword evidence="2 5" id="KW-0863">Zinc-finger</keyword>
<accession>A0AAP0G0T2</accession>
<dbReference type="SUPFAM" id="SSF48403">
    <property type="entry name" value="Ankyrin repeat"/>
    <property type="match status" value="1"/>
</dbReference>
<evidence type="ECO:0000256" key="4">
    <source>
        <dbReference type="PROSITE-ProRule" id="PRU00023"/>
    </source>
</evidence>
<dbReference type="Gene3D" id="1.25.40.20">
    <property type="entry name" value="Ankyrin repeat-containing domain"/>
    <property type="match status" value="1"/>
</dbReference>
<dbReference type="AlphaFoldDB" id="A0AAP0G0T2"/>
<dbReference type="Pfam" id="PF12796">
    <property type="entry name" value="Ank_2"/>
    <property type="match status" value="1"/>
</dbReference>
<feature type="repeat" description="ANK" evidence="4">
    <location>
        <begin position="232"/>
        <end position="264"/>
    </location>
</feature>
<keyword evidence="1" id="KW-0479">Metal-binding</keyword>
<dbReference type="GO" id="GO:0006623">
    <property type="term" value="P:protein targeting to vacuole"/>
    <property type="evidence" value="ECO:0007669"/>
    <property type="project" value="TreeGrafter"/>
</dbReference>
<evidence type="ECO:0000256" key="2">
    <source>
        <dbReference type="ARBA" id="ARBA00022771"/>
    </source>
</evidence>
<dbReference type="CDD" id="cd15760">
    <property type="entry name" value="FYVE_scVPS27p_like"/>
    <property type="match status" value="1"/>
</dbReference>
<dbReference type="PANTHER" id="PTHR47794:SF1">
    <property type="entry name" value="VACUOLAR PROTEIN SORTING-ASSOCIATED PROTEIN 27"/>
    <property type="match status" value="1"/>
</dbReference>
<dbReference type="InterPro" id="IPR011011">
    <property type="entry name" value="Znf_FYVE_PHD"/>
</dbReference>
<dbReference type="GO" id="GO:0033565">
    <property type="term" value="C:ESCRT-0 complex"/>
    <property type="evidence" value="ECO:0007669"/>
    <property type="project" value="TreeGrafter"/>
</dbReference>
<sequence length="299" mass="32615">METPPEFQEAPRCDVCNCSFTTFRRRHHCRCCGRTLCSEHSSNHMALPQFGLYSNVRVCDDCFNNPSRSVKDGQGSYTKVAAVVDGISRLNVDDGDVPVANSISRESVANVFECKCGMPLCICKPPTPDPVLSQNNSFSSSQSNSRPKKPLTNQKTAESIPRKPSSFSSSSSSSKQSLFLNTGQTSNGDAEKPKADYDVNGEGLREAIKNSDPAGVRKLLSEGVNANYCDKQGSTPLHLAALFNQTDIAFILMNHGASMMKKNAQGETPFDCAPTMLQYKMRQKVEESTADPQTGINHI</sequence>
<evidence type="ECO:0000256" key="5">
    <source>
        <dbReference type="PROSITE-ProRule" id="PRU00091"/>
    </source>
</evidence>
<evidence type="ECO:0000259" key="7">
    <source>
        <dbReference type="PROSITE" id="PS50178"/>
    </source>
</evidence>
<feature type="compositionally biased region" description="Polar residues" evidence="6">
    <location>
        <begin position="175"/>
        <end position="188"/>
    </location>
</feature>
<dbReference type="GO" id="GO:0043328">
    <property type="term" value="P:protein transport to vacuole involved in ubiquitin-dependent protein catabolic process via the multivesicular body sorting pathway"/>
    <property type="evidence" value="ECO:0007669"/>
    <property type="project" value="TreeGrafter"/>
</dbReference>
<gene>
    <name evidence="8" type="ORF">KSP39_PZI016830</name>
</gene>
<dbReference type="GO" id="GO:0032266">
    <property type="term" value="F:phosphatidylinositol-3-phosphate binding"/>
    <property type="evidence" value="ECO:0007669"/>
    <property type="project" value="TreeGrafter"/>
</dbReference>
<dbReference type="SMART" id="SM00248">
    <property type="entry name" value="ANK"/>
    <property type="match status" value="1"/>
</dbReference>
<dbReference type="GO" id="GO:0008270">
    <property type="term" value="F:zinc ion binding"/>
    <property type="evidence" value="ECO:0007669"/>
    <property type="project" value="UniProtKB-KW"/>
</dbReference>
<dbReference type="InterPro" id="IPR017455">
    <property type="entry name" value="Znf_FYVE-rel"/>
</dbReference>
<evidence type="ECO:0000256" key="1">
    <source>
        <dbReference type="ARBA" id="ARBA00022723"/>
    </source>
</evidence>
<dbReference type="Pfam" id="PF01363">
    <property type="entry name" value="FYVE"/>
    <property type="match status" value="1"/>
</dbReference>
<dbReference type="PROSITE" id="PS50297">
    <property type="entry name" value="ANK_REP_REGION"/>
    <property type="match status" value="1"/>
</dbReference>
<dbReference type="Gene3D" id="3.30.40.10">
    <property type="entry name" value="Zinc/RING finger domain, C3HC4 (zinc finger)"/>
    <property type="match status" value="1"/>
</dbReference>
<keyword evidence="9" id="KW-1185">Reference proteome</keyword>
<dbReference type="InterPro" id="IPR002110">
    <property type="entry name" value="Ankyrin_rpt"/>
</dbReference>
<evidence type="ECO:0000313" key="8">
    <source>
        <dbReference type="EMBL" id="KAK8930971.1"/>
    </source>
</evidence>
<feature type="domain" description="FYVE-type" evidence="7">
    <location>
        <begin position="7"/>
        <end position="67"/>
    </location>
</feature>
<evidence type="ECO:0000313" key="9">
    <source>
        <dbReference type="Proteomes" id="UP001418222"/>
    </source>
</evidence>
<evidence type="ECO:0000256" key="6">
    <source>
        <dbReference type="SAM" id="MobiDB-lite"/>
    </source>
</evidence>
<feature type="compositionally biased region" description="Low complexity" evidence="6">
    <location>
        <begin position="133"/>
        <end position="145"/>
    </location>
</feature>
<evidence type="ECO:0000256" key="3">
    <source>
        <dbReference type="ARBA" id="ARBA00022833"/>
    </source>
</evidence>
<dbReference type="EMBL" id="JBBWWQ010000014">
    <property type="protein sequence ID" value="KAK8930971.1"/>
    <property type="molecule type" value="Genomic_DNA"/>
</dbReference>
<feature type="region of interest" description="Disordered" evidence="6">
    <location>
        <begin position="133"/>
        <end position="197"/>
    </location>
</feature>
<dbReference type="SUPFAM" id="SSF57903">
    <property type="entry name" value="FYVE/PHD zinc finger"/>
    <property type="match status" value="1"/>
</dbReference>
<dbReference type="PANTHER" id="PTHR47794">
    <property type="entry name" value="VACUOLAR PROTEIN SORTING-ASSOCIATED PROTEIN 27"/>
    <property type="match status" value="1"/>
</dbReference>
<name>A0AAP0G0T2_9ASPA</name>
<organism evidence="8 9">
    <name type="scientific">Platanthera zijinensis</name>
    <dbReference type="NCBI Taxonomy" id="2320716"/>
    <lineage>
        <taxon>Eukaryota</taxon>
        <taxon>Viridiplantae</taxon>
        <taxon>Streptophyta</taxon>
        <taxon>Embryophyta</taxon>
        <taxon>Tracheophyta</taxon>
        <taxon>Spermatophyta</taxon>
        <taxon>Magnoliopsida</taxon>
        <taxon>Liliopsida</taxon>
        <taxon>Asparagales</taxon>
        <taxon>Orchidaceae</taxon>
        <taxon>Orchidoideae</taxon>
        <taxon>Orchideae</taxon>
        <taxon>Orchidinae</taxon>
        <taxon>Platanthera</taxon>
    </lineage>
</organism>
<proteinExistence type="predicted"/>
<dbReference type="InterPro" id="IPR036770">
    <property type="entry name" value="Ankyrin_rpt-contain_sf"/>
</dbReference>
<dbReference type="PROSITE" id="PS50178">
    <property type="entry name" value="ZF_FYVE"/>
    <property type="match status" value="1"/>
</dbReference>
<dbReference type="Proteomes" id="UP001418222">
    <property type="component" value="Unassembled WGS sequence"/>
</dbReference>
<feature type="compositionally biased region" description="Low complexity" evidence="6">
    <location>
        <begin position="165"/>
        <end position="174"/>
    </location>
</feature>
<dbReference type="GO" id="GO:0043130">
    <property type="term" value="F:ubiquitin binding"/>
    <property type="evidence" value="ECO:0007669"/>
    <property type="project" value="TreeGrafter"/>
</dbReference>